<name>A0A0H5S2P1_BRUMA</name>
<evidence type="ECO:0000313" key="1">
    <source>
        <dbReference type="EMBL" id="CRZ22911.1"/>
    </source>
</evidence>
<proteinExistence type="predicted"/>
<gene>
    <name evidence="1" type="primary">Bma-dsbn-1</name>
    <name evidence="2" type="ORF">Bm7254</name>
    <name evidence="1" type="ORF">BM_Bm7254</name>
</gene>
<dbReference type="WormBase" id="Bm7254">
    <property type="protein sequence ID" value="BM46967"/>
    <property type="gene ID" value="WBGene00227515"/>
</dbReference>
<organism evidence="1">
    <name type="scientific">Brugia malayi</name>
    <name type="common">Filarial nematode worm</name>
    <dbReference type="NCBI Taxonomy" id="6279"/>
    <lineage>
        <taxon>Eukaryota</taxon>
        <taxon>Metazoa</taxon>
        <taxon>Ecdysozoa</taxon>
        <taxon>Nematoda</taxon>
        <taxon>Chromadorea</taxon>
        <taxon>Rhabditida</taxon>
        <taxon>Spirurina</taxon>
        <taxon>Spiruromorpha</taxon>
        <taxon>Filarioidea</taxon>
        <taxon>Onchocercidae</taxon>
        <taxon>Brugia</taxon>
    </lineage>
</organism>
<accession>A0A0H5S2P1</accession>
<protein>
    <submittedName>
        <fullName evidence="1">BMA-DSBN-1</fullName>
    </submittedName>
</protein>
<reference evidence="1" key="1">
    <citation type="journal article" date="2007" name="Science">
        <title>Draft genome of the filarial nematode parasite Brugia malayi.</title>
        <authorList>
            <person name="Ghedin E."/>
            <person name="Wang S."/>
            <person name="Spiro D."/>
            <person name="Caler E."/>
            <person name="Zhao Q."/>
            <person name="Crabtree J."/>
            <person name="Allen J.E."/>
            <person name="Delcher A.L."/>
            <person name="Guiliano D.B."/>
            <person name="Miranda-Saavedra D."/>
            <person name="Angiuoli S.V."/>
            <person name="Creasy T."/>
            <person name="Amedeo P."/>
            <person name="Haas B."/>
            <person name="El-Sayed N.M."/>
            <person name="Wortman J.R."/>
            <person name="Feldblyum T."/>
            <person name="Tallon L."/>
            <person name="Schatz M."/>
            <person name="Shumway M."/>
            <person name="Koo H."/>
            <person name="Salzberg S.L."/>
            <person name="Schobel S."/>
            <person name="Pertea M."/>
            <person name="Pop M."/>
            <person name="White O."/>
            <person name="Barton G.J."/>
            <person name="Carlow C.K."/>
            <person name="Crawford M.J."/>
            <person name="Daub J."/>
            <person name="Dimmic M.W."/>
            <person name="Estes C.F."/>
            <person name="Foster J.M."/>
            <person name="Ganatra M."/>
            <person name="Gregory W.F."/>
            <person name="Johnson N.M."/>
            <person name="Jin J."/>
            <person name="Komuniecki R."/>
            <person name="Korf I."/>
            <person name="Kumar S."/>
            <person name="Laney S."/>
            <person name="Li B.W."/>
            <person name="Li W."/>
            <person name="Lindblom T.H."/>
            <person name="Lustigman S."/>
            <person name="Ma D."/>
            <person name="Maina C.V."/>
            <person name="Martin D.M."/>
            <person name="McCarter J.P."/>
            <person name="McReynolds L."/>
            <person name="Mitreva M."/>
            <person name="Nutman T.B."/>
            <person name="Parkinson J."/>
            <person name="Peregrin-Alvarez J.M."/>
            <person name="Poole C."/>
            <person name="Ren Q."/>
            <person name="Saunders L."/>
            <person name="Sluder A.E."/>
            <person name="Smith K."/>
            <person name="Stanke M."/>
            <person name="Unnasch T.R."/>
            <person name="Ware J."/>
            <person name="Wei A.D."/>
            <person name="Weil G."/>
            <person name="Williams D.J."/>
            <person name="Zhang Y."/>
            <person name="Williams S.A."/>
            <person name="Fraser-Liggett C."/>
            <person name="Slatko B."/>
            <person name="Blaxter M.L."/>
            <person name="Scott A.L."/>
        </authorList>
    </citation>
    <scope>NUCLEOTIDE SEQUENCE</scope>
    <source>
        <strain evidence="1">FR3</strain>
    </source>
</reference>
<dbReference type="OMA" id="CEVAHTE"/>
<evidence type="ECO:0000313" key="2">
    <source>
        <dbReference type="WormBase" id="Bm7254"/>
    </source>
</evidence>
<reference evidence="1" key="2">
    <citation type="submission" date="2012-12" db="EMBL/GenBank/DDBJ databases">
        <authorList>
            <person name="Gao Y.W."/>
            <person name="Fan S.T."/>
            <person name="Sun H.T."/>
            <person name="Wang Z."/>
            <person name="Gao X.L."/>
            <person name="Li Y.G."/>
            <person name="Wang T.C."/>
            <person name="Zhang K."/>
            <person name="Xu W.W."/>
            <person name="Yu Z.J."/>
            <person name="Xia X.Z."/>
        </authorList>
    </citation>
    <scope>NUCLEOTIDE SEQUENCE</scope>
    <source>
        <strain evidence="1">FR3</strain>
    </source>
</reference>
<sequence>MIFEYFQMLGSIFDALVTVQNELTSSVQKLRNATSSAVQRSSSEAIASLLKTQAGSNLLLKYQLSIETMEQINDENIRLANLCSTRMGRAQQMCNERAEVILACHNHLRTLSETTKELVDLNNKISKLSRFCLQTEIAMTHLEALQIIADAETDIASMKNDLRKEKAKISNFLKFSNNILEVGHSPMALNQSELPLRNQSNLEKERLEEVALEEFLSCHENDN</sequence>
<dbReference type="EMBL" id="LN856732">
    <property type="protein sequence ID" value="CRZ22911.1"/>
    <property type="molecule type" value="Genomic_DNA"/>
</dbReference>
<dbReference type="AlphaFoldDB" id="A0A0H5S2P1"/>